<organism evidence="3 4">
    <name type="scientific">Ziziphus jujuba</name>
    <name type="common">Chinese jujube</name>
    <name type="synonym">Ziziphus sativa</name>
    <dbReference type="NCBI Taxonomy" id="326968"/>
    <lineage>
        <taxon>Eukaryota</taxon>
        <taxon>Viridiplantae</taxon>
        <taxon>Streptophyta</taxon>
        <taxon>Embryophyta</taxon>
        <taxon>Tracheophyta</taxon>
        <taxon>Spermatophyta</taxon>
        <taxon>Magnoliopsida</taxon>
        <taxon>eudicotyledons</taxon>
        <taxon>Gunneridae</taxon>
        <taxon>Pentapetalae</taxon>
        <taxon>rosids</taxon>
        <taxon>fabids</taxon>
        <taxon>Rosales</taxon>
        <taxon>Rhamnaceae</taxon>
        <taxon>Paliureae</taxon>
        <taxon>Ziziphus</taxon>
    </lineage>
</organism>
<keyword evidence="3" id="KW-1185">Reference proteome</keyword>
<reference evidence="4" key="1">
    <citation type="submission" date="2025-08" db="UniProtKB">
        <authorList>
            <consortium name="RefSeq"/>
        </authorList>
    </citation>
    <scope>IDENTIFICATION</scope>
    <source>
        <tissue evidence="4">Seedling</tissue>
    </source>
</reference>
<name>A0A6P4B3N3_ZIZJJ</name>
<dbReference type="AlphaFoldDB" id="A0A6P4B3N3"/>
<feature type="transmembrane region" description="Helical" evidence="1">
    <location>
        <begin position="173"/>
        <end position="190"/>
    </location>
</feature>
<sequence length="341" mass="39049">MSGPLNKIWTVVPNEIEKEKLQPGNHIYTLTRANTKYHAIYLDDENVIHFPQGRQGSRSNDQSKCPKCGDRDQSSFHGVVSSCIDCFLSFGDHLYLFEYGVNPALFLFKLGGRTTLASSDPAEVVQNRASNFLQMSNNDSGDYYRFINNGADFAMYCKTSFVVIDNINFSRRWQTAFFFAVTLITFFLFLQQLTTATFTGLAVRCFGLYCLCRYGSDIAARPNVIKVDQVQTLPDVDEKLSSAASGFRPIQSLIDLFIVLLMAYFNFWLLRRVMWSDTLQLLSETPPGVLTLACIIFFYSAVLQRRLLSNKIHKKQLKRGDHIYTWRRNSCSIYAHHGYVW</sequence>
<dbReference type="InParanoid" id="A0A6P4B3N3"/>
<feature type="transmembrane region" description="Helical" evidence="1">
    <location>
        <begin position="252"/>
        <end position="269"/>
    </location>
</feature>
<accession>A0A6P4B3N3</accession>
<gene>
    <name evidence="4" type="primary">LOC107427180</name>
</gene>
<dbReference type="PANTHER" id="PTHR46137">
    <property type="entry name" value="OS05G0310600 PROTEIN"/>
    <property type="match status" value="1"/>
</dbReference>
<dbReference type="PROSITE" id="PS51934">
    <property type="entry name" value="LRAT"/>
    <property type="match status" value="1"/>
</dbReference>
<dbReference type="Proteomes" id="UP001652623">
    <property type="component" value="Chromosome 9"/>
</dbReference>
<dbReference type="GeneID" id="107427180"/>
<dbReference type="PANTHER" id="PTHR46137:SF3">
    <property type="entry name" value="OS05G0310600 PROTEIN"/>
    <property type="match status" value="1"/>
</dbReference>
<dbReference type="Gene3D" id="3.90.1720.10">
    <property type="entry name" value="endopeptidase domain like (from Nostoc punctiforme)"/>
    <property type="match status" value="1"/>
</dbReference>
<protein>
    <submittedName>
        <fullName evidence="4">Protein LEAD-SENSITIVE 1-like isoform X1</fullName>
    </submittedName>
</protein>
<feature type="transmembrane region" description="Helical" evidence="1">
    <location>
        <begin position="289"/>
        <end position="308"/>
    </location>
</feature>
<dbReference type="Pfam" id="PF04970">
    <property type="entry name" value="LRAT"/>
    <property type="match status" value="1"/>
</dbReference>
<feature type="domain" description="LRAT" evidence="2">
    <location>
        <begin position="27"/>
        <end position="166"/>
    </location>
</feature>
<evidence type="ECO:0000259" key="2">
    <source>
        <dbReference type="PROSITE" id="PS51934"/>
    </source>
</evidence>
<dbReference type="RefSeq" id="XP_015893018.3">
    <property type="nucleotide sequence ID" value="XM_016037532.4"/>
</dbReference>
<dbReference type="KEGG" id="zju:107427180"/>
<evidence type="ECO:0000256" key="1">
    <source>
        <dbReference type="SAM" id="Phobius"/>
    </source>
</evidence>
<keyword evidence="1" id="KW-0472">Membrane</keyword>
<evidence type="ECO:0000313" key="4">
    <source>
        <dbReference type="RefSeq" id="XP_015893018.3"/>
    </source>
</evidence>
<dbReference type="InterPro" id="IPR007053">
    <property type="entry name" value="LRAT_dom"/>
</dbReference>
<evidence type="ECO:0000313" key="3">
    <source>
        <dbReference type="Proteomes" id="UP001652623"/>
    </source>
</evidence>
<proteinExistence type="predicted"/>
<keyword evidence="1" id="KW-1133">Transmembrane helix</keyword>
<keyword evidence="1" id="KW-0812">Transmembrane</keyword>